<evidence type="ECO:0000313" key="1">
    <source>
        <dbReference type="EMBL" id="MDX8045616.1"/>
    </source>
</evidence>
<dbReference type="Proteomes" id="UP001277972">
    <property type="component" value="Unassembled WGS sequence"/>
</dbReference>
<dbReference type="EMBL" id="JAWZSR010000003">
    <property type="protein sequence ID" value="MDX8045616.1"/>
    <property type="molecule type" value="Genomic_DNA"/>
</dbReference>
<name>A0ACC6M408_9BACI</name>
<protein>
    <submittedName>
        <fullName evidence="1">Na+/H+ antiporter NhaC family protein</fullName>
    </submittedName>
</protein>
<comment type="caution">
    <text evidence="1">The sequence shown here is derived from an EMBL/GenBank/DDBJ whole genome shotgun (WGS) entry which is preliminary data.</text>
</comment>
<accession>A0ACC6M408</accession>
<gene>
    <name evidence="1" type="ORF">SH601_06405</name>
</gene>
<keyword evidence="2" id="KW-1185">Reference proteome</keyword>
<proteinExistence type="predicted"/>
<organism evidence="1 2">
    <name type="scientific">Gracilibacillus pellucidus</name>
    <dbReference type="NCBI Taxonomy" id="3095368"/>
    <lineage>
        <taxon>Bacteria</taxon>
        <taxon>Bacillati</taxon>
        <taxon>Bacillota</taxon>
        <taxon>Bacilli</taxon>
        <taxon>Bacillales</taxon>
        <taxon>Bacillaceae</taxon>
        <taxon>Gracilibacillus</taxon>
    </lineage>
</organism>
<sequence length="517" mass="56155">MEGSFYSLIPPLLMLVLVLLTRKVFLSLGTGIVVGALLIHKFDIIASLQQIWLVFRDIFYSADGWELGNIYLLVFFLLLGIMTVTMTASGGSRAFGEWAIRKVKTRKGAQFVPPFLGIVIFIDDYFNSLAVGQVARPLTDRYKISRAKLAYYIDSTSAPMTVITPISSWGAYIIGTLGAIFATAGVTEFQPLEAFVKMIPLNMYAFAAILLVFLVVIFGIDIGAMRKHEKRAQETGEVFDPNKQTMAIDMKDEERINKNGTVWHLLIPIIVLIVTTIAMMLYTGYVATEGTATILTMFENTNVNLSLFTGGLLGVIVSFILYVPLKGTKLSVGKVLKDGSLSMMPAIYILLLAWMIGSIIGIIDTSGYLVELVNQMSFNVNYLALLLFVFSGFMALATGTSWGTFGIMLPIAAQIAHTYDVDLVLPAMAAVLAGAVFGDHCSPISDTSILSSTGAGANHMDHVITQIPYAFIGAIATVIGYLVLGLTGQVLLSLGMTLLSVLLIALLIFMIKKQAKV</sequence>
<reference evidence="1" key="1">
    <citation type="submission" date="2023-11" db="EMBL/GenBank/DDBJ databases">
        <title>Gracilibacillus pellucida a moderately halophilic bacterium isolated from saline soil in Xinjiang province.</title>
        <authorList>
            <person name="Zhang Z."/>
            <person name="Tan F."/>
            <person name="Wang Y."/>
            <person name="Xia M."/>
        </authorList>
    </citation>
    <scope>NUCLEOTIDE SEQUENCE</scope>
    <source>
        <strain evidence="1">S3-1-1</strain>
    </source>
</reference>
<evidence type="ECO:0000313" key="2">
    <source>
        <dbReference type="Proteomes" id="UP001277972"/>
    </source>
</evidence>